<protein>
    <submittedName>
        <fullName evidence="3">Uncharacterized protein</fullName>
    </submittedName>
</protein>
<reference evidence="3 4" key="1">
    <citation type="submission" date="2023-08" db="EMBL/GenBank/DDBJ databases">
        <title>Black Yeasts Isolated from many extreme environments.</title>
        <authorList>
            <person name="Coleine C."/>
            <person name="Stajich J.E."/>
            <person name="Selbmann L."/>
        </authorList>
    </citation>
    <scope>NUCLEOTIDE SEQUENCE [LARGE SCALE GENOMIC DNA]</scope>
    <source>
        <strain evidence="3 4">CCFEE 5792</strain>
    </source>
</reference>
<evidence type="ECO:0000256" key="1">
    <source>
        <dbReference type="SAM" id="MobiDB-lite"/>
    </source>
</evidence>
<dbReference type="GeneID" id="89975953"/>
<feature type="compositionally biased region" description="Acidic residues" evidence="1">
    <location>
        <begin position="126"/>
        <end position="140"/>
    </location>
</feature>
<evidence type="ECO:0000256" key="2">
    <source>
        <dbReference type="SAM" id="Phobius"/>
    </source>
</evidence>
<gene>
    <name evidence="3" type="ORF">LTR84_007788</name>
</gene>
<evidence type="ECO:0000313" key="4">
    <source>
        <dbReference type="Proteomes" id="UP001358417"/>
    </source>
</evidence>
<organism evidence="3 4">
    <name type="scientific">Exophiala bonariae</name>
    <dbReference type="NCBI Taxonomy" id="1690606"/>
    <lineage>
        <taxon>Eukaryota</taxon>
        <taxon>Fungi</taxon>
        <taxon>Dikarya</taxon>
        <taxon>Ascomycota</taxon>
        <taxon>Pezizomycotina</taxon>
        <taxon>Eurotiomycetes</taxon>
        <taxon>Chaetothyriomycetidae</taxon>
        <taxon>Chaetothyriales</taxon>
        <taxon>Herpotrichiellaceae</taxon>
        <taxon>Exophiala</taxon>
    </lineage>
</organism>
<proteinExistence type="predicted"/>
<evidence type="ECO:0000313" key="3">
    <source>
        <dbReference type="EMBL" id="KAK5061246.1"/>
    </source>
</evidence>
<dbReference type="AlphaFoldDB" id="A0AAV9NMP6"/>
<keyword evidence="2" id="KW-0812">Transmembrane</keyword>
<comment type="caution">
    <text evidence="3">The sequence shown here is derived from an EMBL/GenBank/DDBJ whole genome shotgun (WGS) entry which is preliminary data.</text>
</comment>
<keyword evidence="2" id="KW-1133">Transmembrane helix</keyword>
<feature type="compositionally biased region" description="Basic and acidic residues" evidence="1">
    <location>
        <begin position="99"/>
        <end position="110"/>
    </location>
</feature>
<sequence>MAWYSILPSHLTIYETWIIRAFIILAIINIAPWILAILYDLLYYIFRRIWHEIPIWGGRARGEHRPRAPSLRDRNRRMSFRDIVTGGPGTNPGASGSGHDVDATSGEYRRGARGARHQKSLSTQSIEEESIEDEKGDSST</sequence>
<name>A0AAV9NMP6_9EURO</name>
<feature type="transmembrane region" description="Helical" evidence="2">
    <location>
        <begin position="17"/>
        <end position="39"/>
    </location>
</feature>
<dbReference type="Proteomes" id="UP001358417">
    <property type="component" value="Unassembled WGS sequence"/>
</dbReference>
<feature type="region of interest" description="Disordered" evidence="1">
    <location>
        <begin position="59"/>
        <end position="140"/>
    </location>
</feature>
<keyword evidence="2" id="KW-0472">Membrane</keyword>
<dbReference type="EMBL" id="JAVRRD010000003">
    <property type="protein sequence ID" value="KAK5061246.1"/>
    <property type="molecule type" value="Genomic_DNA"/>
</dbReference>
<dbReference type="RefSeq" id="XP_064710343.1">
    <property type="nucleotide sequence ID" value="XM_064851340.1"/>
</dbReference>
<feature type="compositionally biased region" description="Basic and acidic residues" evidence="1">
    <location>
        <begin position="60"/>
        <end position="73"/>
    </location>
</feature>
<accession>A0AAV9NMP6</accession>
<keyword evidence="4" id="KW-1185">Reference proteome</keyword>